<protein>
    <submittedName>
        <fullName evidence="9">PTS sugar transporter subunit IIA</fullName>
    </submittedName>
</protein>
<evidence type="ECO:0000313" key="10">
    <source>
        <dbReference type="Proteomes" id="UP000886721"/>
    </source>
</evidence>
<dbReference type="GO" id="GO:0009401">
    <property type="term" value="P:phosphoenolpyruvate-dependent sugar phosphotransferase system"/>
    <property type="evidence" value="ECO:0007669"/>
    <property type="project" value="UniProtKB-KW"/>
</dbReference>
<keyword evidence="3" id="KW-0963">Cytoplasm</keyword>
<dbReference type="Pfam" id="PF03610">
    <property type="entry name" value="EIIA-man"/>
    <property type="match status" value="1"/>
</dbReference>
<proteinExistence type="predicted"/>
<evidence type="ECO:0000256" key="2">
    <source>
        <dbReference type="ARBA" id="ARBA00022448"/>
    </source>
</evidence>
<dbReference type="GO" id="GO:0016301">
    <property type="term" value="F:kinase activity"/>
    <property type="evidence" value="ECO:0007669"/>
    <property type="project" value="UniProtKB-KW"/>
</dbReference>
<keyword evidence="7" id="KW-0418">Kinase</keyword>
<dbReference type="EMBL" id="DXEM01000001">
    <property type="protein sequence ID" value="HIX66560.1"/>
    <property type="molecule type" value="Genomic_DNA"/>
</dbReference>
<evidence type="ECO:0000256" key="7">
    <source>
        <dbReference type="ARBA" id="ARBA00022777"/>
    </source>
</evidence>
<dbReference type="PANTHER" id="PTHR33799">
    <property type="entry name" value="PTS PERMEASE-RELATED-RELATED"/>
    <property type="match status" value="1"/>
</dbReference>
<evidence type="ECO:0000256" key="4">
    <source>
        <dbReference type="ARBA" id="ARBA00022597"/>
    </source>
</evidence>
<dbReference type="PROSITE" id="PS51096">
    <property type="entry name" value="PTS_EIIA_TYPE_4"/>
    <property type="match status" value="1"/>
</dbReference>
<reference evidence="9" key="2">
    <citation type="submission" date="2021-04" db="EMBL/GenBank/DDBJ databases">
        <authorList>
            <person name="Gilroy R."/>
        </authorList>
    </citation>
    <scope>NUCLEOTIDE SEQUENCE</scope>
    <source>
        <strain evidence="9">CHK191-13928</strain>
    </source>
</reference>
<dbReference type="AlphaFoldDB" id="A0A9D1WUZ9"/>
<keyword evidence="5" id="KW-0808">Transferase</keyword>
<reference evidence="9" key="1">
    <citation type="journal article" date="2021" name="PeerJ">
        <title>Extensive microbial diversity within the chicken gut microbiome revealed by metagenomics and culture.</title>
        <authorList>
            <person name="Gilroy R."/>
            <person name="Ravi A."/>
            <person name="Getino M."/>
            <person name="Pursley I."/>
            <person name="Horton D.L."/>
            <person name="Alikhan N.F."/>
            <person name="Baker D."/>
            <person name="Gharbi K."/>
            <person name="Hall N."/>
            <person name="Watson M."/>
            <person name="Adriaenssens E.M."/>
            <person name="Foster-Nyarko E."/>
            <person name="Jarju S."/>
            <person name="Secka A."/>
            <person name="Antonio M."/>
            <person name="Oren A."/>
            <person name="Chaudhuri R.R."/>
            <person name="La Ragione R."/>
            <person name="Hildebrand F."/>
            <person name="Pallen M.J."/>
        </authorList>
    </citation>
    <scope>NUCLEOTIDE SEQUENCE</scope>
    <source>
        <strain evidence="9">CHK191-13928</strain>
    </source>
</reference>
<evidence type="ECO:0000259" key="8">
    <source>
        <dbReference type="PROSITE" id="PS51096"/>
    </source>
</evidence>
<dbReference type="GO" id="GO:0016020">
    <property type="term" value="C:membrane"/>
    <property type="evidence" value="ECO:0007669"/>
    <property type="project" value="InterPro"/>
</dbReference>
<evidence type="ECO:0000256" key="6">
    <source>
        <dbReference type="ARBA" id="ARBA00022683"/>
    </source>
</evidence>
<comment type="caution">
    <text evidence="9">The sequence shown here is derived from an EMBL/GenBank/DDBJ whole genome shotgun (WGS) entry which is preliminary data.</text>
</comment>
<evidence type="ECO:0000256" key="1">
    <source>
        <dbReference type="ARBA" id="ARBA00004496"/>
    </source>
</evidence>
<evidence type="ECO:0000313" key="9">
    <source>
        <dbReference type="EMBL" id="HIX66560.1"/>
    </source>
</evidence>
<gene>
    <name evidence="9" type="ORF">H9735_00365</name>
</gene>
<accession>A0A9D1WUZ9</accession>
<dbReference type="CDD" id="cd00006">
    <property type="entry name" value="PTS_IIA_man"/>
    <property type="match status" value="1"/>
</dbReference>
<dbReference type="Proteomes" id="UP000886721">
    <property type="component" value="Unassembled WGS sequence"/>
</dbReference>
<sequence length="137" mass="14911">MADRAIIVITHGEFGIELIKSAEMIMGPQKDARGLGLRPGESVDDLRAEAGKTVEELQAEGKEIIICCDVLGGSPSNVALFLAAKYDLRIFTGVNMPLLIELFQGYQDDEDTQELLNRAETTGSDGVKLLAKDFLKK</sequence>
<dbReference type="InterPro" id="IPR004701">
    <property type="entry name" value="PTS_EIIA_man-typ"/>
</dbReference>
<keyword evidence="4 9" id="KW-0762">Sugar transport</keyword>
<dbReference type="InterPro" id="IPR033887">
    <property type="entry name" value="PTS_IIA_man"/>
</dbReference>
<name>A0A9D1WUZ9_9FIRM</name>
<feature type="domain" description="PTS EIIA type-4" evidence="8">
    <location>
        <begin position="3"/>
        <end position="127"/>
    </location>
</feature>
<dbReference type="InterPro" id="IPR051471">
    <property type="entry name" value="Bacterial_PTS_sugar_comp"/>
</dbReference>
<organism evidence="9 10">
    <name type="scientific">Candidatus Anaerostipes excrementavium</name>
    <dbReference type="NCBI Taxonomy" id="2838463"/>
    <lineage>
        <taxon>Bacteria</taxon>
        <taxon>Bacillati</taxon>
        <taxon>Bacillota</taxon>
        <taxon>Clostridia</taxon>
        <taxon>Lachnospirales</taxon>
        <taxon>Lachnospiraceae</taxon>
        <taxon>Anaerostipes</taxon>
    </lineage>
</organism>
<keyword evidence="6" id="KW-0598">Phosphotransferase system</keyword>
<dbReference type="PANTHER" id="PTHR33799:SF1">
    <property type="entry name" value="PTS SYSTEM MANNOSE-SPECIFIC EIIAB COMPONENT-RELATED"/>
    <property type="match status" value="1"/>
</dbReference>
<dbReference type="InterPro" id="IPR036662">
    <property type="entry name" value="PTS_EIIA_man-typ_sf"/>
</dbReference>
<evidence type="ECO:0000256" key="3">
    <source>
        <dbReference type="ARBA" id="ARBA00022490"/>
    </source>
</evidence>
<dbReference type="GO" id="GO:0005737">
    <property type="term" value="C:cytoplasm"/>
    <property type="evidence" value="ECO:0007669"/>
    <property type="project" value="UniProtKB-SubCell"/>
</dbReference>
<comment type="subcellular location">
    <subcellularLocation>
        <location evidence="1">Cytoplasm</location>
    </subcellularLocation>
</comment>
<keyword evidence="2" id="KW-0813">Transport</keyword>
<dbReference type="SUPFAM" id="SSF53062">
    <property type="entry name" value="PTS system fructose IIA component-like"/>
    <property type="match status" value="1"/>
</dbReference>
<dbReference type="Gene3D" id="3.40.50.510">
    <property type="entry name" value="Phosphotransferase system, mannose-type IIA component"/>
    <property type="match status" value="1"/>
</dbReference>
<evidence type="ECO:0000256" key="5">
    <source>
        <dbReference type="ARBA" id="ARBA00022679"/>
    </source>
</evidence>